<sequence length="78" mass="8892">MKNITITAARLKKEAIILLVCFFAAVGLNIYAISKYKTDWSELISQLPVVLGITFLIYFLVLLFRLVFLAITKLIQKN</sequence>
<dbReference type="AlphaFoldDB" id="A0A6I6K461"/>
<keyword evidence="1" id="KW-0812">Transmembrane</keyword>
<reference evidence="2 3" key="1">
    <citation type="submission" date="2019-11" db="EMBL/GenBank/DDBJ databases">
        <authorList>
            <person name="Zheng R.K."/>
            <person name="Sun C.M."/>
        </authorList>
    </citation>
    <scope>NUCLEOTIDE SEQUENCE [LARGE SCALE GENOMIC DNA]</scope>
    <source>
        <strain evidence="2 3">WC007</strain>
    </source>
</reference>
<accession>A0A6I6K461</accession>
<dbReference type="Proteomes" id="UP000428260">
    <property type="component" value="Chromosome"/>
</dbReference>
<feature type="transmembrane region" description="Helical" evidence="1">
    <location>
        <begin position="46"/>
        <end position="71"/>
    </location>
</feature>
<evidence type="ECO:0000313" key="3">
    <source>
        <dbReference type="Proteomes" id="UP000428260"/>
    </source>
</evidence>
<feature type="transmembrane region" description="Helical" evidence="1">
    <location>
        <begin position="15"/>
        <end position="34"/>
    </location>
</feature>
<evidence type="ECO:0000313" key="2">
    <source>
        <dbReference type="EMBL" id="QGY47407.1"/>
    </source>
</evidence>
<keyword evidence="1" id="KW-1133">Transmembrane helix</keyword>
<dbReference type="KEGG" id="mcos:GM418_28195"/>
<keyword evidence="1" id="KW-0472">Membrane</keyword>
<protein>
    <submittedName>
        <fullName evidence="2">Uncharacterized protein</fullName>
    </submittedName>
</protein>
<proteinExistence type="predicted"/>
<evidence type="ECO:0000256" key="1">
    <source>
        <dbReference type="SAM" id="Phobius"/>
    </source>
</evidence>
<dbReference type="RefSeq" id="WP_158871251.1">
    <property type="nucleotide sequence ID" value="NZ_CP046401.1"/>
</dbReference>
<keyword evidence="3" id="KW-1185">Reference proteome</keyword>
<organism evidence="2 3">
    <name type="scientific">Maribellus comscasis</name>
    <dbReference type="NCBI Taxonomy" id="2681766"/>
    <lineage>
        <taxon>Bacteria</taxon>
        <taxon>Pseudomonadati</taxon>
        <taxon>Bacteroidota</taxon>
        <taxon>Bacteroidia</taxon>
        <taxon>Marinilabiliales</taxon>
        <taxon>Prolixibacteraceae</taxon>
        <taxon>Maribellus</taxon>
    </lineage>
</organism>
<dbReference type="EMBL" id="CP046401">
    <property type="protein sequence ID" value="QGY47407.1"/>
    <property type="molecule type" value="Genomic_DNA"/>
</dbReference>
<name>A0A6I6K461_9BACT</name>
<gene>
    <name evidence="2" type="ORF">GM418_28195</name>
</gene>